<reference evidence="5 6" key="1">
    <citation type="submission" date="2020-12" db="EMBL/GenBank/DDBJ databases">
        <title>Draft genome sequence of the commensal strain Corynebacterium tuberculostearicum MFP09/CIP 102622 isolated from human skin.</title>
        <authorList>
            <person name="Boukerb A.M."/>
            <person name="Janvier X."/>
            <person name="Feuilloley M.G.J."/>
            <person name="Groboillot A."/>
        </authorList>
    </citation>
    <scope>NUCLEOTIDE SEQUENCE [LARGE SCALE GENOMIC DNA]</scope>
    <source>
        <strain evidence="5 6">CIP 102622</strain>
    </source>
</reference>
<dbReference type="Pfam" id="PF01553">
    <property type="entry name" value="Acyltransferase"/>
    <property type="match status" value="1"/>
</dbReference>
<keyword evidence="6" id="KW-1185">Reference proteome</keyword>
<dbReference type="SUPFAM" id="SSF69593">
    <property type="entry name" value="Glycerol-3-phosphate (1)-acyltransferase"/>
    <property type="match status" value="1"/>
</dbReference>
<keyword evidence="1 5" id="KW-0808">Transferase</keyword>
<dbReference type="PANTHER" id="PTHR10434">
    <property type="entry name" value="1-ACYL-SN-GLYCEROL-3-PHOSPHATE ACYLTRANSFERASE"/>
    <property type="match status" value="1"/>
</dbReference>
<dbReference type="GO" id="GO:0003841">
    <property type="term" value="F:1-acylglycerol-3-phosphate O-acyltransferase activity"/>
    <property type="evidence" value="ECO:0007669"/>
    <property type="project" value="TreeGrafter"/>
</dbReference>
<keyword evidence="3" id="KW-0175">Coiled coil</keyword>
<evidence type="ECO:0000259" key="4">
    <source>
        <dbReference type="SMART" id="SM00563"/>
    </source>
</evidence>
<proteinExistence type="predicted"/>
<dbReference type="InterPro" id="IPR002123">
    <property type="entry name" value="Plipid/glycerol_acylTrfase"/>
</dbReference>
<evidence type="ECO:0000256" key="2">
    <source>
        <dbReference type="ARBA" id="ARBA00023315"/>
    </source>
</evidence>
<comment type="caution">
    <text evidence="5">The sequence shown here is derived from an EMBL/GenBank/DDBJ whole genome shotgun (WGS) entry which is preliminary data.</text>
</comment>
<name>A0A8I1LCL6_9CORY</name>
<keyword evidence="2 5" id="KW-0012">Acyltransferase</keyword>
<dbReference type="EMBL" id="JAEHFL010000005">
    <property type="protein sequence ID" value="MBK3427809.1"/>
    <property type="molecule type" value="Genomic_DNA"/>
</dbReference>
<dbReference type="CDD" id="cd07989">
    <property type="entry name" value="LPLAT_AGPAT-like"/>
    <property type="match status" value="1"/>
</dbReference>
<evidence type="ECO:0000313" key="6">
    <source>
        <dbReference type="Proteomes" id="UP000603369"/>
    </source>
</evidence>
<dbReference type="Proteomes" id="UP000603369">
    <property type="component" value="Unassembled WGS sequence"/>
</dbReference>
<sequence>MNAATNFLYRQITHIGRGVTLAQGLKMRLSGEENIPDKGGAVLVCNHTGYMDFLFGAFLAYRKKRLVRFLAKAGIFKAPVAGPLLKAMHHVPVDRIDGSASFRQAVQLAKDGELVGVFSEGTISRSFEIRSMKSGASRIAYEAGVPVVPQVIFGSQRLWTKGHKKNLGRTKTPVFITALEQYYPTGDAEADTAEIRRRMQEALEGLWEQYEAEFGPMPAGEYWVPARKGGGAPTLEEAEARDAEVETERHRVRRLRDDLVGLKERVSVTTVDLVRNHMAAAKGADGEEPKNKARTAPETLEWIKNNLNAVVEEATRGLDEGRDKVADIMAQLKSDVAQTQASITASSKEIWAGSVAEQGLLAAATQSRLIVSRLPHRMKAQFSSIPRVVVAQSSALNWEDGALTPRLHKALADIYPAAEVLIVISPAGEVEVPQAVWSVVVDEDAVQPRLDTDALSVTAATAVQGVERILEDLQAKPEETLVFANESGDEDFLDRMPVVALETAPIEVVKGAQAVTYSAEKAGMSEVLEAMARLAQK</sequence>
<evidence type="ECO:0000313" key="5">
    <source>
        <dbReference type="EMBL" id="MBK3427809.1"/>
    </source>
</evidence>
<dbReference type="PANTHER" id="PTHR10434:SF55">
    <property type="entry name" value="POSSIBLE ACYLTRANSFERASE"/>
    <property type="match status" value="1"/>
</dbReference>
<gene>
    <name evidence="5" type="ORF">JDP02_04660</name>
</gene>
<dbReference type="AlphaFoldDB" id="A0A8I1LCL6"/>
<dbReference type="SMART" id="SM00563">
    <property type="entry name" value="PlsC"/>
    <property type="match status" value="1"/>
</dbReference>
<evidence type="ECO:0000256" key="1">
    <source>
        <dbReference type="ARBA" id="ARBA00022679"/>
    </source>
</evidence>
<dbReference type="RefSeq" id="WP_200435626.1">
    <property type="nucleotide sequence ID" value="NZ_JAEHFL010000005.1"/>
</dbReference>
<feature type="coiled-coil region" evidence="3">
    <location>
        <begin position="235"/>
        <end position="265"/>
    </location>
</feature>
<evidence type="ECO:0000256" key="3">
    <source>
        <dbReference type="SAM" id="Coils"/>
    </source>
</evidence>
<dbReference type="GO" id="GO:0005886">
    <property type="term" value="C:plasma membrane"/>
    <property type="evidence" value="ECO:0007669"/>
    <property type="project" value="TreeGrafter"/>
</dbReference>
<organism evidence="5 6">
    <name type="scientific">Corynebacterium tuberculostearicum</name>
    <dbReference type="NCBI Taxonomy" id="38304"/>
    <lineage>
        <taxon>Bacteria</taxon>
        <taxon>Bacillati</taxon>
        <taxon>Actinomycetota</taxon>
        <taxon>Actinomycetes</taxon>
        <taxon>Mycobacteriales</taxon>
        <taxon>Corynebacteriaceae</taxon>
        <taxon>Corynebacterium</taxon>
    </lineage>
</organism>
<dbReference type="GO" id="GO:0006654">
    <property type="term" value="P:phosphatidic acid biosynthetic process"/>
    <property type="evidence" value="ECO:0007669"/>
    <property type="project" value="TreeGrafter"/>
</dbReference>
<feature type="domain" description="Phospholipid/glycerol acyltransferase" evidence="4">
    <location>
        <begin position="41"/>
        <end position="155"/>
    </location>
</feature>
<protein>
    <submittedName>
        <fullName evidence="5">1-acyl-sn-glycerol-3-phosphate acyltransferase</fullName>
    </submittedName>
</protein>
<accession>A0A8I1LCL6</accession>